<dbReference type="Pfam" id="PF01668">
    <property type="entry name" value="SmpB"/>
    <property type="match status" value="1"/>
</dbReference>
<dbReference type="AlphaFoldDB" id="I9X436"/>
<dbReference type="GO" id="GO:0005829">
    <property type="term" value="C:cytosol"/>
    <property type="evidence" value="ECO:0007669"/>
    <property type="project" value="TreeGrafter"/>
</dbReference>
<evidence type="ECO:0000256" key="3">
    <source>
        <dbReference type="HAMAP-Rule" id="MF_00023"/>
    </source>
</evidence>
<dbReference type="HOGENOM" id="CLU_108953_0_1_5"/>
<dbReference type="InterPro" id="IPR020081">
    <property type="entry name" value="SsrA-bd_prot_CS"/>
</dbReference>
<sequence length="173" mass="20166">MRARLFPRLEGNIVMAPKGSQRVVNKVVAENRKARFNYEIIDTYEAGLVLMGTEVKSLREGKANIAESYASDEGGEIWLINSYLPEYLQANRFNHEPRRRRKLLLSGREIHRLRSAVNREGMTLIPLKIYFNDRGRAKMELALAKGKKLHDKRESEKERDWNRQKSRLLKDNG</sequence>
<feature type="compositionally biased region" description="Basic and acidic residues" evidence="4">
    <location>
        <begin position="151"/>
        <end position="173"/>
    </location>
</feature>
<dbReference type="SUPFAM" id="SSF74982">
    <property type="entry name" value="Small protein B (SmpB)"/>
    <property type="match status" value="1"/>
</dbReference>
<reference evidence="5 6" key="1">
    <citation type="submission" date="2012-02" db="EMBL/GenBank/DDBJ databases">
        <title>Improved High-Quality Draft Sequence of Rhizobium leguminosarum bv. trifolii WSM597.</title>
        <authorList>
            <consortium name="US DOE Joint Genome Institute"/>
            <person name="Lucas S."/>
            <person name="Han J."/>
            <person name="Lapidus A."/>
            <person name="Cheng J.-F."/>
            <person name="Goodwin L."/>
            <person name="Pitluck S."/>
            <person name="Peters L."/>
            <person name="Ovchinnikova G."/>
            <person name="Held B."/>
            <person name="Detter J.C."/>
            <person name="Han C."/>
            <person name="Tapia R."/>
            <person name="Land M."/>
            <person name="Hauser L."/>
            <person name="Kyrpides N."/>
            <person name="Ivanova N."/>
            <person name="Pagani I."/>
            <person name="Brau L."/>
            <person name="Yates R."/>
            <person name="O'Hara G."/>
            <person name="Rui T."/>
            <person name="Howieson J."/>
            <person name="Reeve W."/>
            <person name="Woyke T."/>
        </authorList>
    </citation>
    <scope>NUCLEOTIDE SEQUENCE [LARGE SCALE GENOMIC DNA]</scope>
    <source>
        <strain evidence="5 6">WSM597</strain>
    </source>
</reference>
<dbReference type="NCBIfam" id="NF003843">
    <property type="entry name" value="PRK05422.1"/>
    <property type="match status" value="1"/>
</dbReference>
<proteinExistence type="inferred from homology"/>
<feature type="region of interest" description="Disordered" evidence="4">
    <location>
        <begin position="145"/>
        <end position="173"/>
    </location>
</feature>
<name>I9X436_RHILT</name>
<comment type="function">
    <text evidence="3">Required for rescue of stalled ribosomes mediated by trans-translation. Binds to transfer-messenger RNA (tmRNA), required for stable association of tmRNA with ribosomes. tmRNA and SmpB together mimic tRNA shape, replacing the anticodon stem-loop with SmpB. tmRNA is encoded by the ssrA gene; the 2 termini fold to resemble tRNA(Ala) and it encodes a 'tag peptide', a short internal open reading frame. During trans-translation Ala-aminoacylated tmRNA acts like a tRNA, entering the A-site of stalled ribosomes, displacing the stalled mRNA. The ribosome then switches to translate the ORF on the tmRNA; the nascent peptide is terminated with the 'tag peptide' encoded by the tmRNA and targeted for degradation. The ribosome is freed to recommence translation, which seems to be the essential function of trans-translation.</text>
</comment>
<dbReference type="HAMAP" id="MF_00023">
    <property type="entry name" value="SmpB"/>
    <property type="match status" value="1"/>
</dbReference>
<dbReference type="GO" id="GO:0070929">
    <property type="term" value="P:trans-translation"/>
    <property type="evidence" value="ECO:0007669"/>
    <property type="project" value="UniProtKB-UniRule"/>
</dbReference>
<dbReference type="NCBIfam" id="TIGR00086">
    <property type="entry name" value="smpB"/>
    <property type="match status" value="1"/>
</dbReference>
<evidence type="ECO:0000313" key="6">
    <source>
        <dbReference type="Proteomes" id="UP000005092"/>
    </source>
</evidence>
<comment type="subcellular location">
    <subcellularLocation>
        <location evidence="3">Cytoplasm</location>
    </subcellularLocation>
    <text evidence="3">The tmRNA-SmpB complex associates with stalled 70S ribosomes.</text>
</comment>
<protein>
    <recommendedName>
        <fullName evidence="3">SsrA-binding protein</fullName>
    </recommendedName>
    <alternativeName>
        <fullName evidence="3">Small protein B</fullName>
    </alternativeName>
</protein>
<evidence type="ECO:0000313" key="5">
    <source>
        <dbReference type="EMBL" id="EJB03496.1"/>
    </source>
</evidence>
<dbReference type="CDD" id="cd09294">
    <property type="entry name" value="SmpB"/>
    <property type="match status" value="1"/>
</dbReference>
<accession>I9X436</accession>
<evidence type="ECO:0000256" key="4">
    <source>
        <dbReference type="SAM" id="MobiDB-lite"/>
    </source>
</evidence>
<dbReference type="Gene3D" id="2.40.280.10">
    <property type="match status" value="1"/>
</dbReference>
<comment type="similarity">
    <text evidence="3">Belongs to the SmpB family.</text>
</comment>
<dbReference type="InterPro" id="IPR023620">
    <property type="entry name" value="SmpB"/>
</dbReference>
<dbReference type="GO" id="GO:0070930">
    <property type="term" value="P:trans-translation-dependent protein tagging"/>
    <property type="evidence" value="ECO:0007669"/>
    <property type="project" value="TreeGrafter"/>
</dbReference>
<keyword evidence="2 3" id="KW-0694">RNA-binding</keyword>
<organism evidence="5 6">
    <name type="scientific">Rhizobium leguminosarum bv. trifolii WSM597</name>
    <dbReference type="NCBI Taxonomy" id="754764"/>
    <lineage>
        <taxon>Bacteria</taxon>
        <taxon>Pseudomonadati</taxon>
        <taxon>Pseudomonadota</taxon>
        <taxon>Alphaproteobacteria</taxon>
        <taxon>Hyphomicrobiales</taxon>
        <taxon>Rhizobiaceae</taxon>
        <taxon>Rhizobium/Agrobacterium group</taxon>
        <taxon>Rhizobium</taxon>
    </lineage>
</organism>
<dbReference type="Proteomes" id="UP000005092">
    <property type="component" value="Unassembled WGS sequence"/>
</dbReference>
<dbReference type="EMBL" id="JH719381">
    <property type="protein sequence ID" value="EJB03496.1"/>
    <property type="molecule type" value="Genomic_DNA"/>
</dbReference>
<dbReference type="InterPro" id="IPR000037">
    <property type="entry name" value="SsrA-bd_prot"/>
</dbReference>
<keyword evidence="1 3" id="KW-0963">Cytoplasm</keyword>
<dbReference type="PANTHER" id="PTHR30308:SF2">
    <property type="entry name" value="SSRA-BINDING PROTEIN"/>
    <property type="match status" value="1"/>
</dbReference>
<evidence type="ECO:0000256" key="2">
    <source>
        <dbReference type="ARBA" id="ARBA00022884"/>
    </source>
</evidence>
<dbReference type="PROSITE" id="PS01317">
    <property type="entry name" value="SSRP"/>
    <property type="match status" value="1"/>
</dbReference>
<evidence type="ECO:0000256" key="1">
    <source>
        <dbReference type="ARBA" id="ARBA00022490"/>
    </source>
</evidence>
<gene>
    <name evidence="3" type="primary">smpB</name>
    <name evidence="5" type="ORF">Rleg9DRAFT_2330</name>
</gene>
<dbReference type="GO" id="GO:0003723">
    <property type="term" value="F:RNA binding"/>
    <property type="evidence" value="ECO:0007669"/>
    <property type="project" value="UniProtKB-UniRule"/>
</dbReference>
<dbReference type="PANTHER" id="PTHR30308">
    <property type="entry name" value="TMRNA-BINDING COMPONENT OF TRANS-TRANSLATION TAGGING COMPLEX"/>
    <property type="match status" value="1"/>
</dbReference>